<organism evidence="1 2">
    <name type="scientific">Spiroplasma eriocheiris</name>
    <dbReference type="NCBI Taxonomy" id="315358"/>
    <lineage>
        <taxon>Bacteria</taxon>
        <taxon>Bacillati</taxon>
        <taxon>Mycoplasmatota</taxon>
        <taxon>Mollicutes</taxon>
        <taxon>Entomoplasmatales</taxon>
        <taxon>Spiroplasmataceae</taxon>
        <taxon>Spiroplasma</taxon>
    </lineage>
</organism>
<evidence type="ECO:0000313" key="2">
    <source>
        <dbReference type="Proteomes" id="UP000035661"/>
    </source>
</evidence>
<dbReference type="AlphaFoldDB" id="A0A0H3XK78"/>
<proteinExistence type="predicted"/>
<keyword evidence="2" id="KW-1185">Reference proteome</keyword>
<protein>
    <submittedName>
        <fullName evidence="1">Uncharacterized protein</fullName>
    </submittedName>
</protein>
<reference evidence="2" key="2">
    <citation type="submission" date="2015-06" db="EMBL/GenBank/DDBJ databases">
        <title>Complete genome sequence of Spiroplasma eriocheiris TDA-040725-5 (DSM 21848).</title>
        <authorList>
            <person name="Lo W.-S."/>
            <person name="Kuo C.-H."/>
        </authorList>
    </citation>
    <scope>NUCLEOTIDE SEQUENCE [LARGE SCALE GENOMIC DNA]</scope>
    <source>
        <strain evidence="2">TDA-040725-5</strain>
    </source>
</reference>
<dbReference type="KEGG" id="seri:SERIO_v1c01660"/>
<gene>
    <name evidence="1" type="ORF">SERIO_v1c01660</name>
</gene>
<dbReference type="PATRIC" id="fig|743698.3.peg.168"/>
<name>A0A0H3XK78_9MOLU</name>
<reference evidence="1 2" key="1">
    <citation type="journal article" date="2015" name="Genome Biol. Evol.">
        <title>Found and Lost: The Fates of Horizontally Acquired Genes in Arthropod-Symbiotic Spiroplasma.</title>
        <authorList>
            <person name="Lo W.S."/>
            <person name="Gasparich G.E."/>
            <person name="Kuo C.H."/>
        </authorList>
    </citation>
    <scope>NUCLEOTIDE SEQUENCE [LARGE SCALE GENOMIC DNA]</scope>
    <source>
        <strain evidence="2">TDA-040725-5</strain>
    </source>
</reference>
<evidence type="ECO:0000313" key="1">
    <source>
        <dbReference type="EMBL" id="AKM53759.1"/>
    </source>
</evidence>
<dbReference type="Proteomes" id="UP000035661">
    <property type="component" value="Chromosome"/>
</dbReference>
<accession>A0A0H3XK78</accession>
<dbReference type="EMBL" id="CP011856">
    <property type="protein sequence ID" value="AKM53759.1"/>
    <property type="molecule type" value="Genomic_DNA"/>
</dbReference>
<dbReference type="STRING" id="315358.SERIO_v1c01660"/>
<sequence>MAKHVDVGLWIMRKNGTFEEERTYHARKPLNKD</sequence>